<dbReference type="eggNOG" id="ENOG502QR3V">
    <property type="taxonomic scope" value="Eukaryota"/>
</dbReference>
<dbReference type="KEGG" id="tva:4766495"/>
<gene>
    <name evidence="12" type="ORF">TVAG_191140</name>
</gene>
<dbReference type="CDD" id="cd05467">
    <property type="entry name" value="CBM20"/>
    <property type="match status" value="2"/>
</dbReference>
<evidence type="ECO:0000256" key="8">
    <source>
        <dbReference type="ARBA" id="ARBA00023277"/>
    </source>
</evidence>
<dbReference type="Proteomes" id="UP000001542">
    <property type="component" value="Unassembled WGS sequence"/>
</dbReference>
<dbReference type="OrthoDB" id="6123450at2759"/>
<dbReference type="InterPro" id="IPR017853">
    <property type="entry name" value="GH"/>
</dbReference>
<feature type="domain" description="CBM20" evidence="11">
    <location>
        <begin position="242"/>
        <end position="352"/>
    </location>
</feature>
<reference evidence="12" key="1">
    <citation type="submission" date="2006-10" db="EMBL/GenBank/DDBJ databases">
        <authorList>
            <person name="Amadeo P."/>
            <person name="Zhao Q."/>
            <person name="Wortman J."/>
            <person name="Fraser-Liggett C."/>
            <person name="Carlton J."/>
        </authorList>
    </citation>
    <scope>NUCLEOTIDE SEQUENCE</scope>
    <source>
        <strain evidence="12">G3</strain>
    </source>
</reference>
<dbReference type="GO" id="GO:0005737">
    <property type="term" value="C:cytoplasm"/>
    <property type="evidence" value="ECO:0007669"/>
    <property type="project" value="UniProtKB-SubCell"/>
</dbReference>
<dbReference type="OMA" id="EIHERYF"/>
<comment type="subcellular location">
    <subcellularLocation>
        <location evidence="2">Cytoplasm</location>
    </subcellularLocation>
</comment>
<dbReference type="EC" id="2.4.1.25" evidence="4"/>
<dbReference type="SUPFAM" id="SSF51445">
    <property type="entry name" value="(Trans)glycosidases"/>
    <property type="match status" value="1"/>
</dbReference>
<evidence type="ECO:0000256" key="10">
    <source>
        <dbReference type="ARBA" id="ARBA00031501"/>
    </source>
</evidence>
<dbReference type="Pfam" id="PF02446">
    <property type="entry name" value="Glyco_hydro_77"/>
    <property type="match status" value="1"/>
</dbReference>
<evidence type="ECO:0000256" key="4">
    <source>
        <dbReference type="ARBA" id="ARBA00012560"/>
    </source>
</evidence>
<keyword evidence="8" id="KW-0119">Carbohydrate metabolism</keyword>
<dbReference type="Gene3D" id="3.20.20.80">
    <property type="entry name" value="Glycosidases"/>
    <property type="match status" value="2"/>
</dbReference>
<keyword evidence="6" id="KW-0328">Glycosyltransferase</keyword>
<evidence type="ECO:0000256" key="9">
    <source>
        <dbReference type="ARBA" id="ARBA00031423"/>
    </source>
</evidence>
<feature type="domain" description="CBM20" evidence="11">
    <location>
        <begin position="1"/>
        <end position="108"/>
    </location>
</feature>
<evidence type="ECO:0000259" key="11">
    <source>
        <dbReference type="PROSITE" id="PS51166"/>
    </source>
</evidence>
<comment type="similarity">
    <text evidence="3">Belongs to the disproportionating enzyme family.</text>
</comment>
<evidence type="ECO:0000256" key="6">
    <source>
        <dbReference type="ARBA" id="ARBA00022676"/>
    </source>
</evidence>
<name>A2EFJ7_TRIV3</name>
<dbReference type="GO" id="GO:0004134">
    <property type="term" value="F:4-alpha-glucanotransferase activity"/>
    <property type="evidence" value="ECO:0007669"/>
    <property type="project" value="UniProtKB-EC"/>
</dbReference>
<dbReference type="SUPFAM" id="SSF49452">
    <property type="entry name" value="Starch-binding domain-like"/>
    <property type="match status" value="3"/>
</dbReference>
<dbReference type="VEuPathDB" id="TrichDB:TVAGG3_0821020"/>
<dbReference type="InParanoid" id="A2EFJ7"/>
<protein>
    <recommendedName>
        <fullName evidence="4">4-alpha-glucanotransferase</fullName>
        <ecNumber evidence="4">2.4.1.25</ecNumber>
    </recommendedName>
    <alternativeName>
        <fullName evidence="9">Amylomaltase</fullName>
    </alternativeName>
    <alternativeName>
        <fullName evidence="10">Disproportionating enzyme</fullName>
    </alternativeName>
</protein>
<proteinExistence type="inferred from homology"/>
<organism evidence="12 13">
    <name type="scientific">Trichomonas vaginalis (strain ATCC PRA-98 / G3)</name>
    <dbReference type="NCBI Taxonomy" id="412133"/>
    <lineage>
        <taxon>Eukaryota</taxon>
        <taxon>Metamonada</taxon>
        <taxon>Parabasalia</taxon>
        <taxon>Trichomonadida</taxon>
        <taxon>Trichomonadidae</taxon>
        <taxon>Trichomonas</taxon>
    </lineage>
</organism>
<dbReference type="GO" id="GO:2001070">
    <property type="term" value="F:starch binding"/>
    <property type="evidence" value="ECO:0007669"/>
    <property type="project" value="InterPro"/>
</dbReference>
<dbReference type="AlphaFoldDB" id="A2EFJ7"/>
<comment type="catalytic activity">
    <reaction evidence="1">
        <text>Transfers a segment of a (1-&gt;4)-alpha-D-glucan to a new position in an acceptor, which may be glucose or a (1-&gt;4)-alpha-D-glucan.</text>
        <dbReference type="EC" id="2.4.1.25"/>
    </reaction>
</comment>
<dbReference type="GO" id="GO:0005975">
    <property type="term" value="P:carbohydrate metabolic process"/>
    <property type="evidence" value="ECO:0007669"/>
    <property type="project" value="InterPro"/>
</dbReference>
<dbReference type="InterPro" id="IPR003385">
    <property type="entry name" value="Glyco_hydro_77"/>
</dbReference>
<dbReference type="Pfam" id="PF00686">
    <property type="entry name" value="CBM_20"/>
    <property type="match status" value="3"/>
</dbReference>
<dbReference type="PANTHER" id="PTHR32518:SF3">
    <property type="entry name" value="4-ALPHA-GLUCANOTRANSFERASE"/>
    <property type="match status" value="1"/>
</dbReference>
<evidence type="ECO:0000313" key="13">
    <source>
        <dbReference type="Proteomes" id="UP000001542"/>
    </source>
</evidence>
<dbReference type="InterPro" id="IPR034841">
    <property type="entry name" value="CBM20_DPE2_2"/>
</dbReference>
<dbReference type="CDD" id="cd05816">
    <property type="entry name" value="CBM20_DPE2_repeat2"/>
    <property type="match status" value="1"/>
</dbReference>
<evidence type="ECO:0000256" key="3">
    <source>
        <dbReference type="ARBA" id="ARBA00005684"/>
    </source>
</evidence>
<accession>A2EFJ7</accession>
<keyword evidence="13" id="KW-1185">Reference proteome</keyword>
<dbReference type="SMR" id="A2EFJ7"/>
<reference evidence="12" key="2">
    <citation type="journal article" date="2007" name="Science">
        <title>Draft genome sequence of the sexually transmitted pathogen Trichomonas vaginalis.</title>
        <authorList>
            <person name="Carlton J.M."/>
            <person name="Hirt R.P."/>
            <person name="Silva J.C."/>
            <person name="Delcher A.L."/>
            <person name="Schatz M."/>
            <person name="Zhao Q."/>
            <person name="Wortman J.R."/>
            <person name="Bidwell S.L."/>
            <person name="Alsmark U.C.M."/>
            <person name="Besteiro S."/>
            <person name="Sicheritz-Ponten T."/>
            <person name="Noel C.J."/>
            <person name="Dacks J.B."/>
            <person name="Foster P.G."/>
            <person name="Simillion C."/>
            <person name="Van de Peer Y."/>
            <person name="Miranda-Saavedra D."/>
            <person name="Barton G.J."/>
            <person name="Westrop G.D."/>
            <person name="Mueller S."/>
            <person name="Dessi D."/>
            <person name="Fiori P.L."/>
            <person name="Ren Q."/>
            <person name="Paulsen I."/>
            <person name="Zhang H."/>
            <person name="Bastida-Corcuera F.D."/>
            <person name="Simoes-Barbosa A."/>
            <person name="Brown M.T."/>
            <person name="Hayes R.D."/>
            <person name="Mukherjee M."/>
            <person name="Okumura C.Y."/>
            <person name="Schneider R."/>
            <person name="Smith A.J."/>
            <person name="Vanacova S."/>
            <person name="Villalvazo M."/>
            <person name="Haas B.J."/>
            <person name="Pertea M."/>
            <person name="Feldblyum T.V."/>
            <person name="Utterback T.R."/>
            <person name="Shu C.L."/>
            <person name="Osoegawa K."/>
            <person name="de Jong P.J."/>
            <person name="Hrdy I."/>
            <person name="Horvathova L."/>
            <person name="Zubacova Z."/>
            <person name="Dolezal P."/>
            <person name="Malik S.B."/>
            <person name="Logsdon J.M. Jr."/>
            <person name="Henze K."/>
            <person name="Gupta A."/>
            <person name="Wang C.C."/>
            <person name="Dunne R.L."/>
            <person name="Upcroft J.A."/>
            <person name="Upcroft P."/>
            <person name="White O."/>
            <person name="Salzberg S.L."/>
            <person name="Tang P."/>
            <person name="Chiu C.-H."/>
            <person name="Lee Y.-S."/>
            <person name="Embley T.M."/>
            <person name="Coombs G.H."/>
            <person name="Mottram J.C."/>
            <person name="Tachezy J."/>
            <person name="Fraser-Liggett C.M."/>
            <person name="Johnson P.J."/>
        </authorList>
    </citation>
    <scope>NUCLEOTIDE SEQUENCE [LARGE SCALE GENOMIC DNA]</scope>
    <source>
        <strain evidence="12">G3</strain>
    </source>
</reference>
<dbReference type="VEuPathDB" id="TrichDB:TVAG_191140"/>
<dbReference type="EMBL" id="DS113375">
    <property type="protein sequence ID" value="EAY08591.1"/>
    <property type="molecule type" value="Genomic_DNA"/>
</dbReference>
<evidence type="ECO:0000256" key="5">
    <source>
        <dbReference type="ARBA" id="ARBA00022490"/>
    </source>
</evidence>
<keyword evidence="7" id="KW-0808">Transferase</keyword>
<dbReference type="InterPro" id="IPR013784">
    <property type="entry name" value="Carb-bd-like_fold"/>
</dbReference>
<dbReference type="STRING" id="5722.A2EFJ7"/>
<dbReference type="SMART" id="SM01065">
    <property type="entry name" value="CBM_2"/>
    <property type="match status" value="3"/>
</dbReference>
<dbReference type="RefSeq" id="XP_001320814.1">
    <property type="nucleotide sequence ID" value="XM_001320779.1"/>
</dbReference>
<dbReference type="InterPro" id="IPR013783">
    <property type="entry name" value="Ig-like_fold"/>
</dbReference>
<evidence type="ECO:0000313" key="12">
    <source>
        <dbReference type="EMBL" id="EAY08591.1"/>
    </source>
</evidence>
<keyword evidence="5" id="KW-0963">Cytoplasm</keyword>
<feature type="domain" description="CBM20" evidence="11">
    <location>
        <begin position="101"/>
        <end position="212"/>
    </location>
</feature>
<dbReference type="Gene3D" id="2.60.40.10">
    <property type="entry name" value="Immunoglobulins"/>
    <property type="match status" value="3"/>
</dbReference>
<evidence type="ECO:0000256" key="2">
    <source>
        <dbReference type="ARBA" id="ARBA00004496"/>
    </source>
</evidence>
<sequence>MSTSKTSVTFFCKAQYAFGERLCIFGNTPELGDGDIKKAIYLDWIEGSYNNRLTVSFAQLPAGKWYKYAIVDSYGNVRYESIPDRIIPKFFDAVALRDTFNLPAVTDSVILSIRVPYGTYWGQNIYVIGDCEELGDWQINNAFPLSYIDHQYWGGSVRFPISNEARQVKYRYFIQNDNAKTIWEPGDEHTVIIPESHNPSIIEIVDPYRWTDSIIETISRSPFTKAFNPREASSKGILIQSNENPDTVRIQFSILCPVPRQGQVMKIAGSIKELGYWNPPNALELQDHDFPTWTQVVDVPTSSLPFEYKYILCDQFGNVIWESRSNRFLFPTDVKGLDSSYPINLICHDWIPSIGTNPFRGLCIHVDLPNIWTKKTCGCGQFGDVCRVIDFASQCGASMIQLTSVYDEKRAFALDLAYVDLNNIPDITDDVITLISNHSADITDQDVNLEETRSFKIDALRQIYKHQQFHSDFTFYAEQNKDWLPHYAKYLGETDVKFVQWTQYIADKQLREVTAYALERRIAMRGEIQPSVQLDSCDIRAFPHAFTGFEEVVDDEKQGSLSFSWTKECQQWWKRRLEIHERYFQSLRVKDADKIVQVGEVPPQMAINAMHLSTDKSLSEQELKDMKLWDIKRYVTPYLRSKLLPPIFGDDTNYIEKKYFNVRGRGFRDKLLSFKMQSLDEVEEKYRSKMQALLSDVVMTESLGRFFFVNTLGNSWKDLPQPQRRIIQRITNEKLMSLKGQDAIEESARARTRMISRQTELEVVGEDGEFYTEFTPERSQIKTRGGRFTDTRNLSFMFVSTMGSSIMRWWRDNREEAQKFWREELYRQDECPLELPTWALENIINMQLQCGAQWVVIPLDDIAAIGGHINKKGGREPFPVENLVEDRNLSAKMSSFVNQSGRRI</sequence>
<dbReference type="InterPro" id="IPR002044">
    <property type="entry name" value="CBM20"/>
</dbReference>
<evidence type="ECO:0000256" key="7">
    <source>
        <dbReference type="ARBA" id="ARBA00022679"/>
    </source>
</evidence>
<dbReference type="PANTHER" id="PTHR32518">
    <property type="match status" value="1"/>
</dbReference>
<evidence type="ECO:0000256" key="1">
    <source>
        <dbReference type="ARBA" id="ARBA00000439"/>
    </source>
</evidence>
<dbReference type="PROSITE" id="PS51166">
    <property type="entry name" value="CBM20"/>
    <property type="match status" value="3"/>
</dbReference>